<sequence length="276" mass="30475">MTLVTFIIPVRHQANAKDWSALKSRLAQTIASISGQTHSDWRAIIVANEGADLPDLPPQFSTVRVNFPPNEFYDLNDANREKAYDAVRLDKGRRILSGMLTGSGSNFFMVVDDDDLVSSRIAAFISEHRTSDGWKIDKGYLWSEGGNFLLHHNDFSNFCGTSLIISAALYGLPASVDEADPAYVKTMLGSHVKIGKILADAGHPLSQLPFRGAIYRVGHSGAHSKSIGILKAHFLNKWALRNPHHLIGNLLKVRLISNGLRKEFFGKDSLPENRSV</sequence>
<gene>
    <name evidence="1" type="ORF">RRU01S_23_01980</name>
</gene>
<organism evidence="1 2">
    <name type="scientific">Agrobacterium rubi TR3 = NBRC 13261</name>
    <dbReference type="NCBI Taxonomy" id="1368415"/>
    <lineage>
        <taxon>Bacteria</taxon>
        <taxon>Pseudomonadati</taxon>
        <taxon>Pseudomonadota</taxon>
        <taxon>Alphaproteobacteria</taxon>
        <taxon>Hyphomicrobiales</taxon>
        <taxon>Rhizobiaceae</taxon>
        <taxon>Rhizobium/Agrobacterium group</taxon>
        <taxon>Agrobacterium</taxon>
    </lineage>
</organism>
<evidence type="ECO:0008006" key="3">
    <source>
        <dbReference type="Google" id="ProtNLM"/>
    </source>
</evidence>
<dbReference type="eggNOG" id="COG0463">
    <property type="taxonomic scope" value="Bacteria"/>
</dbReference>
<evidence type="ECO:0000313" key="1">
    <source>
        <dbReference type="EMBL" id="GAK72122.1"/>
    </source>
</evidence>
<dbReference type="Proteomes" id="UP000028701">
    <property type="component" value="Unassembled WGS sequence"/>
</dbReference>
<comment type="caution">
    <text evidence="1">The sequence shown here is derived from an EMBL/GenBank/DDBJ whole genome shotgun (WGS) entry which is preliminary data.</text>
</comment>
<reference evidence="1 2" key="1">
    <citation type="submission" date="2014-08" db="EMBL/GenBank/DDBJ databases">
        <title>Whole genome shotgun sequence of Rhizobium rubi NBRC 13261.</title>
        <authorList>
            <person name="Katano-Makiyama Y."/>
            <person name="Hosoyama A."/>
            <person name="Hashimoto M."/>
            <person name="Hosoyama Y."/>
            <person name="Noguchi M."/>
            <person name="Tsuchikane K."/>
            <person name="Uohara A."/>
            <person name="Ohji S."/>
            <person name="Ichikawa N."/>
            <person name="Kimura A."/>
            <person name="Yamazoe A."/>
            <person name="Fujita N."/>
        </authorList>
    </citation>
    <scope>NUCLEOTIDE SEQUENCE [LARGE SCALE GENOMIC DNA]</scope>
    <source>
        <strain evidence="1 2">NBRC 13261</strain>
    </source>
</reference>
<dbReference type="EMBL" id="BBJU01000023">
    <property type="protein sequence ID" value="GAK72122.1"/>
    <property type="molecule type" value="Genomic_DNA"/>
</dbReference>
<evidence type="ECO:0000313" key="2">
    <source>
        <dbReference type="Proteomes" id="UP000028701"/>
    </source>
</evidence>
<proteinExistence type="predicted"/>
<protein>
    <recommendedName>
        <fullName evidence="3">Galactosyl transferase</fullName>
    </recommendedName>
</protein>
<dbReference type="OrthoDB" id="4614415at2"/>
<name>A0A081CZM6_9HYPH</name>
<dbReference type="RefSeq" id="WP_045231635.1">
    <property type="nucleotide sequence ID" value="NZ_BBJU01000023.1"/>
</dbReference>
<dbReference type="AlphaFoldDB" id="A0A081CZM6"/>
<accession>A0A081CZM6</accession>